<feature type="region of interest" description="Disordered" evidence="6">
    <location>
        <begin position="599"/>
        <end position="633"/>
    </location>
</feature>
<feature type="compositionally biased region" description="Acidic residues" evidence="6">
    <location>
        <begin position="178"/>
        <end position="191"/>
    </location>
</feature>
<proteinExistence type="predicted"/>
<feature type="compositionally biased region" description="Basic residues" evidence="6">
    <location>
        <begin position="161"/>
        <end position="173"/>
    </location>
</feature>
<evidence type="ECO:0000256" key="1">
    <source>
        <dbReference type="ARBA" id="ARBA00004123"/>
    </source>
</evidence>
<accession>A0A8H6Z9S8</accession>
<dbReference type="InterPro" id="IPR008906">
    <property type="entry name" value="HATC_C_dom"/>
</dbReference>
<keyword evidence="4" id="KW-0862">Zinc</keyword>
<organism evidence="9 10">
    <name type="scientific">Mycena venus</name>
    <dbReference type="NCBI Taxonomy" id="2733690"/>
    <lineage>
        <taxon>Eukaryota</taxon>
        <taxon>Fungi</taxon>
        <taxon>Dikarya</taxon>
        <taxon>Basidiomycota</taxon>
        <taxon>Agaricomycotina</taxon>
        <taxon>Agaricomycetes</taxon>
        <taxon>Agaricomycetidae</taxon>
        <taxon>Agaricales</taxon>
        <taxon>Marasmiineae</taxon>
        <taxon>Mycenaceae</taxon>
        <taxon>Mycena</taxon>
    </lineage>
</organism>
<evidence type="ECO:0000256" key="4">
    <source>
        <dbReference type="ARBA" id="ARBA00022833"/>
    </source>
</evidence>
<keyword evidence="5" id="KW-0539">Nucleus</keyword>
<keyword evidence="7" id="KW-0472">Membrane</keyword>
<feature type="domain" description="HAT C-terminal dimerisation" evidence="8">
    <location>
        <begin position="908"/>
        <end position="988"/>
    </location>
</feature>
<dbReference type="InterPro" id="IPR012337">
    <property type="entry name" value="RNaseH-like_sf"/>
</dbReference>
<dbReference type="Pfam" id="PF05699">
    <property type="entry name" value="Dimer_Tnp_hAT"/>
    <property type="match status" value="1"/>
</dbReference>
<feature type="region of interest" description="Disordered" evidence="6">
    <location>
        <begin position="867"/>
        <end position="898"/>
    </location>
</feature>
<keyword evidence="2" id="KW-0479">Metal-binding</keyword>
<evidence type="ECO:0000313" key="9">
    <source>
        <dbReference type="EMBL" id="KAF7372351.1"/>
    </source>
</evidence>
<gene>
    <name evidence="9" type="ORF">MVEN_00095300</name>
</gene>
<evidence type="ECO:0000256" key="5">
    <source>
        <dbReference type="ARBA" id="ARBA00023242"/>
    </source>
</evidence>
<evidence type="ECO:0000259" key="8">
    <source>
        <dbReference type="Pfam" id="PF05699"/>
    </source>
</evidence>
<dbReference type="PANTHER" id="PTHR46481:SF10">
    <property type="entry name" value="ZINC FINGER BED DOMAIN-CONTAINING PROTEIN 39"/>
    <property type="match status" value="1"/>
</dbReference>
<dbReference type="Proteomes" id="UP000620124">
    <property type="component" value="Unassembled WGS sequence"/>
</dbReference>
<feature type="transmembrane region" description="Helical" evidence="7">
    <location>
        <begin position="38"/>
        <end position="60"/>
    </location>
</feature>
<feature type="compositionally biased region" description="Low complexity" evidence="6">
    <location>
        <begin position="125"/>
        <end position="140"/>
    </location>
</feature>
<keyword evidence="3" id="KW-0863">Zinc-finger</keyword>
<name>A0A8H6Z9S8_9AGAR</name>
<protein>
    <submittedName>
        <fullName evidence="9">Transposase-like protein</fullName>
    </submittedName>
</protein>
<reference evidence="9" key="1">
    <citation type="submission" date="2020-05" db="EMBL/GenBank/DDBJ databases">
        <title>Mycena genomes resolve the evolution of fungal bioluminescence.</title>
        <authorList>
            <person name="Tsai I.J."/>
        </authorList>
    </citation>
    <scope>NUCLEOTIDE SEQUENCE</scope>
    <source>
        <strain evidence="9">CCC161011</strain>
    </source>
</reference>
<evidence type="ECO:0000256" key="3">
    <source>
        <dbReference type="ARBA" id="ARBA00022771"/>
    </source>
</evidence>
<evidence type="ECO:0000313" key="10">
    <source>
        <dbReference type="Proteomes" id="UP000620124"/>
    </source>
</evidence>
<dbReference type="SUPFAM" id="SSF53098">
    <property type="entry name" value="Ribonuclease H-like"/>
    <property type="match status" value="1"/>
</dbReference>
<feature type="compositionally biased region" description="Basic residues" evidence="6">
    <location>
        <begin position="225"/>
        <end position="241"/>
    </location>
</feature>
<comment type="subcellular location">
    <subcellularLocation>
        <location evidence="1">Nucleus</location>
    </subcellularLocation>
</comment>
<evidence type="ECO:0000256" key="6">
    <source>
        <dbReference type="SAM" id="MobiDB-lite"/>
    </source>
</evidence>
<evidence type="ECO:0000256" key="2">
    <source>
        <dbReference type="ARBA" id="ARBA00022723"/>
    </source>
</evidence>
<dbReference type="AlphaFoldDB" id="A0A8H6Z9S8"/>
<keyword evidence="7" id="KW-0812">Transmembrane</keyword>
<dbReference type="PANTHER" id="PTHR46481">
    <property type="entry name" value="ZINC FINGER BED DOMAIN-CONTAINING PROTEIN 4"/>
    <property type="match status" value="1"/>
</dbReference>
<dbReference type="GO" id="GO:0005634">
    <property type="term" value="C:nucleus"/>
    <property type="evidence" value="ECO:0007669"/>
    <property type="project" value="UniProtKB-SubCell"/>
</dbReference>
<comment type="caution">
    <text evidence="9">The sequence shown here is derived from an EMBL/GenBank/DDBJ whole genome shotgun (WGS) entry which is preliminary data.</text>
</comment>
<dbReference type="GO" id="GO:0008270">
    <property type="term" value="F:zinc ion binding"/>
    <property type="evidence" value="ECO:0007669"/>
    <property type="project" value="UniProtKB-KW"/>
</dbReference>
<evidence type="ECO:0000256" key="7">
    <source>
        <dbReference type="SAM" id="Phobius"/>
    </source>
</evidence>
<sequence length="1008" mass="113932">MPESLVKYEERPRSKSLPKCGTLFESRPEAVAFNWMKWLIVNIAVFLLPFASGLTAFLLLGSRLGVPHNQSSHDFVFFLAYMAISTGYRGRRIPWEKALGVYGVSELSHLQLNLVILGGGNQGQPTASSSRPNRTRNTTRIDVILEAERVDEDGNPENHRKPVKRKRPSKSKVKPVDSDPDDSDFETDENGNESTSSSDSDIEEILPNTELADSLPTKTVPEKSQRRRTEKPPRKKSKGRAKATDPPEEPITSTPPVPVQQPSVPMKPKVQKVRNAIYYFFEKVDANADGSVEEGARYYKCYLRNRKVFKIGRKMNYNTNGLQSHLRSHFLANYRLFKVLNSRDTPPTDVELALARGSMPMTPEKAIEYLAQLDSISNDIKEMFEKQAAASDEPWDQEHFKNLLAKWVAACDQPFSAVDAVEFRELLQYTHHPTRKALKIPHAKSIKVRIDKMGEEMVASLSEMFKENTSDFVLSLNAWTSSNGFAFLAIVIHYIGNNSKLEECLIDFRELIGEHSGENMAAAVWETIEKFGLIGRITAFVMDNATNNDILVEAFACRCRALGIPFSSRDARMRCMPDTIHLAALKLLEAIGALTKDEKKKAKSRSTPYQDAATESLSHAQDNWSSEVEDGEDDEVMKPTSLVGCAVFKAGILFSANLRKIVRHVRSSPQRRRSWQKEVRNCMESSPGTINSVLNLILDVKTRWSSTHQMLRRALQFREPIFNYVAKDSELREHELNAAEWDALQLVTQWLKMFRSATTQMSTTKQPMLSSTHAIFRGLQQRLKAIISELPESADPALKEGLVNAHRKLSDYFTKFDQSRYYSWAALLDPRISYESLREDYADDPEPLAELEISKINLQSHFKQHYAAATPAPPPAAESQSEPGSPQKVDFTSRYKKRGSAATTSDELAEYFRLTSVPEPFEVVDPLQWWYSRRLQFPQLYRLAHNVLCIPGSAVAVERIFSGGRDTIGLRRASLKAETIETLMFVKARLRLARKAIIDLTGDEDDAI</sequence>
<feature type="region of interest" description="Disordered" evidence="6">
    <location>
        <begin position="121"/>
        <end position="266"/>
    </location>
</feature>
<keyword evidence="7" id="KW-1133">Transmembrane helix</keyword>
<dbReference type="EMBL" id="JACAZI010000001">
    <property type="protein sequence ID" value="KAF7372351.1"/>
    <property type="molecule type" value="Genomic_DNA"/>
</dbReference>
<dbReference type="InterPro" id="IPR052035">
    <property type="entry name" value="ZnF_BED_domain_contain"/>
</dbReference>
<dbReference type="GO" id="GO:0046983">
    <property type="term" value="F:protein dimerization activity"/>
    <property type="evidence" value="ECO:0007669"/>
    <property type="project" value="InterPro"/>
</dbReference>
<keyword evidence="10" id="KW-1185">Reference proteome</keyword>
<dbReference type="OrthoDB" id="3259198at2759"/>
<feature type="compositionally biased region" description="Polar residues" evidence="6">
    <location>
        <begin position="605"/>
        <end position="626"/>
    </location>
</feature>